<evidence type="ECO:0000259" key="4">
    <source>
        <dbReference type="PROSITE" id="PS50234"/>
    </source>
</evidence>
<reference evidence="5 6" key="1">
    <citation type="submission" date="2017-04" db="EMBL/GenBank/DDBJ databases">
        <title>Draft Aigarchaeota genome from a New Zealand hot spring.</title>
        <authorList>
            <person name="Reysenbach A.-L."/>
            <person name="Donaho J.A."/>
            <person name="Gerhart J."/>
            <person name="Kelley J.F."/>
            <person name="Kouba K."/>
            <person name="Podar M."/>
            <person name="Stott M."/>
        </authorList>
    </citation>
    <scope>NUCLEOTIDE SEQUENCE [LARGE SCALE GENOMIC DNA]</scope>
    <source>
        <strain evidence="5">NZ13_MG1</strain>
    </source>
</reference>
<dbReference type="InterPro" id="IPR041628">
    <property type="entry name" value="ChlI/MoxR_AAA_lid"/>
</dbReference>
<organism evidence="5 6">
    <name type="scientific">Candidatus Terraquivivens tikiterensis</name>
    <dbReference type="NCBI Taxonomy" id="1980982"/>
    <lineage>
        <taxon>Archaea</taxon>
        <taxon>Nitrososphaerota</taxon>
        <taxon>Candidatus Wolframiiraptoraceae</taxon>
        <taxon>Candidatus Terraquivivens</taxon>
    </lineage>
</organism>
<evidence type="ECO:0000256" key="1">
    <source>
        <dbReference type="ARBA" id="ARBA00005799"/>
    </source>
</evidence>
<accession>A0A2R7Y2L9</accession>
<dbReference type="PANTHER" id="PTHR35023:SF1">
    <property type="entry name" value="MG-PROTOPORPHYRIN IX CHELATASE"/>
    <property type="match status" value="1"/>
</dbReference>
<dbReference type="InterPro" id="IPR003593">
    <property type="entry name" value="AAA+_ATPase"/>
</dbReference>
<dbReference type="InterPro" id="IPR002035">
    <property type="entry name" value="VWF_A"/>
</dbReference>
<name>A0A2R7Y2L9_9ARCH</name>
<dbReference type="PANTHER" id="PTHR35023">
    <property type="entry name" value="CHELATASE-RELATED"/>
    <property type="match status" value="1"/>
</dbReference>
<dbReference type="InterPro" id="IPR000523">
    <property type="entry name" value="Mg_chelatse_chII-like_cat_dom"/>
</dbReference>
<gene>
    <name evidence="5" type="ORF">B9J98_05405</name>
</gene>
<dbReference type="Proteomes" id="UP000244066">
    <property type="component" value="Unassembled WGS sequence"/>
</dbReference>
<dbReference type="CDD" id="cd00009">
    <property type="entry name" value="AAA"/>
    <property type="match status" value="1"/>
</dbReference>
<proteinExistence type="inferred from homology"/>
<dbReference type="InterPro" id="IPR041702">
    <property type="entry name" value="BchD/ChlD_VWA"/>
</dbReference>
<dbReference type="Gene3D" id="1.10.8.80">
    <property type="entry name" value="Magnesium chelatase subunit I, C-Terminal domain"/>
    <property type="match status" value="1"/>
</dbReference>
<dbReference type="InterPro" id="IPR052989">
    <property type="entry name" value="Mg-chelatase_DI-like"/>
</dbReference>
<comment type="similarity">
    <text evidence="1">Belongs to the Mg-chelatase subunits D/I family.</text>
</comment>
<dbReference type="Gene3D" id="3.40.50.300">
    <property type="entry name" value="P-loop containing nucleotide triphosphate hydrolases"/>
    <property type="match status" value="1"/>
</dbReference>
<evidence type="ECO:0000313" key="6">
    <source>
        <dbReference type="Proteomes" id="UP000244066"/>
    </source>
</evidence>
<dbReference type="Pfam" id="PF17863">
    <property type="entry name" value="AAA_lid_2"/>
    <property type="match status" value="1"/>
</dbReference>
<dbReference type="SMART" id="SM00382">
    <property type="entry name" value="AAA"/>
    <property type="match status" value="1"/>
</dbReference>
<evidence type="ECO:0000313" key="5">
    <source>
        <dbReference type="EMBL" id="PUA31770.1"/>
    </source>
</evidence>
<protein>
    <recommendedName>
        <fullName evidence="4">VWFA domain-containing protein</fullName>
    </recommendedName>
</protein>
<keyword evidence="2" id="KW-0547">Nucleotide-binding</keyword>
<dbReference type="SUPFAM" id="SSF53300">
    <property type="entry name" value="vWA-like"/>
    <property type="match status" value="1"/>
</dbReference>
<comment type="caution">
    <text evidence="5">The sequence shown here is derived from an EMBL/GenBank/DDBJ whole genome shotgun (WGS) entry which is preliminary data.</text>
</comment>
<evidence type="ECO:0000256" key="2">
    <source>
        <dbReference type="ARBA" id="ARBA00022741"/>
    </source>
</evidence>
<dbReference type="Pfam" id="PF13519">
    <property type="entry name" value="VWA_2"/>
    <property type="match status" value="1"/>
</dbReference>
<dbReference type="AlphaFoldDB" id="A0A2R7Y2L9"/>
<evidence type="ECO:0000256" key="3">
    <source>
        <dbReference type="ARBA" id="ARBA00022840"/>
    </source>
</evidence>
<dbReference type="SUPFAM" id="SSF52540">
    <property type="entry name" value="P-loop containing nucleoside triphosphate hydrolases"/>
    <property type="match status" value="1"/>
</dbReference>
<dbReference type="InterPro" id="IPR036465">
    <property type="entry name" value="vWFA_dom_sf"/>
</dbReference>
<dbReference type="PROSITE" id="PS50234">
    <property type="entry name" value="VWFA"/>
    <property type="match status" value="1"/>
</dbReference>
<dbReference type="SMART" id="SM00327">
    <property type="entry name" value="VWA"/>
    <property type="match status" value="1"/>
</dbReference>
<keyword evidence="3" id="KW-0067">ATP-binding</keyword>
<dbReference type="GO" id="GO:0005524">
    <property type="term" value="F:ATP binding"/>
    <property type="evidence" value="ECO:0007669"/>
    <property type="project" value="UniProtKB-KW"/>
</dbReference>
<dbReference type="Pfam" id="PF01078">
    <property type="entry name" value="Mg_chelatase"/>
    <property type="match status" value="1"/>
</dbReference>
<dbReference type="InterPro" id="IPR027417">
    <property type="entry name" value="P-loop_NTPase"/>
</dbReference>
<feature type="domain" description="VWFA" evidence="4">
    <location>
        <begin position="461"/>
        <end position="642"/>
    </location>
</feature>
<sequence length="651" mass="71644">MPHHIRFVFPFTAIVGQEKMKKALLLNAINPRIGGVLIRGQKGTGKSTAVRALADLLPEIKVVENCPFNCNPDNPLEMCDSCYERYTRGEELKWIKRKVKIVNLPLNATVDRVAGTLNIERALKEGIKALDPGLLAEANRGILYIDEVNLLDDYVADILLDVAASGVNIVERENVSVAHPSRFILIGTMNPEEGELRPQLLDRFGLQVDVDTITDPAQQVEIVKRVEEFESDLAGFMAKYEMEQKSLKLRIEKAQKILPNVQIAEGLLYEIANVCSKLAVSNRAPIVVARTAKTLAAFSERDNVNKDDVLEAMELALPHRMRKKPFERPYLPRQKLEELISKNNCENHTVKDEGSNFEKSSKPSGELLFDASSPTHINLEGCRRWDSHVGKSGRSVTAKIIGGGRGAYVYSVIPKGKASDVAIDATIRAAAARAIGCKEATLKISDEDIREKVRRIKTSSLIILVVDASGSMAARKRMEVAKGATLGLLNNAYTRRDKVAFIAFRGASSELLLPPTSSLDLAHAALKELPTGGRTPLSHALLTTLNMIQSEKMKNTISLKPSIVLITDGKANVSLGGEIRQEIVELCGKLKETGAQLTVIDVSEDPFTPNYIEDIIKAANAKHVKIRNLTDDNLQKIITANMLSKDTPLQF</sequence>
<dbReference type="EMBL" id="NDWU01000013">
    <property type="protein sequence ID" value="PUA31770.1"/>
    <property type="molecule type" value="Genomic_DNA"/>
</dbReference>
<dbReference type="CDD" id="cd01451">
    <property type="entry name" value="vWA_Magnesium_chelatase"/>
    <property type="match status" value="1"/>
</dbReference>
<dbReference type="Gene3D" id="3.40.50.410">
    <property type="entry name" value="von Willebrand factor, type A domain"/>
    <property type="match status" value="1"/>
</dbReference>